<evidence type="ECO:0000256" key="1">
    <source>
        <dbReference type="RuleBase" id="RU365079"/>
    </source>
</evidence>
<dbReference type="GO" id="GO:0015031">
    <property type="term" value="P:protein transport"/>
    <property type="evidence" value="ECO:0007669"/>
    <property type="project" value="UniProtKB-KW"/>
</dbReference>
<protein>
    <recommendedName>
        <fullName evidence="1">Mitochondrial import inner membrane translocase subunit TIM50</fullName>
    </recommendedName>
</protein>
<dbReference type="Proteomes" id="UP000541444">
    <property type="component" value="Unassembled WGS sequence"/>
</dbReference>
<dbReference type="GO" id="GO:0005744">
    <property type="term" value="C:TIM23 mitochondrial import inner membrane translocase complex"/>
    <property type="evidence" value="ECO:0007669"/>
    <property type="project" value="UniProtKB-UniRule"/>
</dbReference>
<organism evidence="2 3">
    <name type="scientific">Kingdonia uniflora</name>
    <dbReference type="NCBI Taxonomy" id="39325"/>
    <lineage>
        <taxon>Eukaryota</taxon>
        <taxon>Viridiplantae</taxon>
        <taxon>Streptophyta</taxon>
        <taxon>Embryophyta</taxon>
        <taxon>Tracheophyta</taxon>
        <taxon>Spermatophyta</taxon>
        <taxon>Magnoliopsida</taxon>
        <taxon>Ranunculales</taxon>
        <taxon>Circaeasteraceae</taxon>
        <taxon>Kingdonia</taxon>
    </lineage>
</organism>
<dbReference type="PANTHER" id="PTHR12210">
    <property type="entry name" value="DULLARD PROTEIN PHOSPHATASE"/>
    <property type="match status" value="1"/>
</dbReference>
<dbReference type="InterPro" id="IPR023214">
    <property type="entry name" value="HAD_sf"/>
</dbReference>
<comment type="subcellular location">
    <subcellularLocation>
        <location evidence="1">Mitochondrion inner membrane</location>
        <topology evidence="1">Single-pass membrane protein</topology>
    </subcellularLocation>
</comment>
<comment type="subunit">
    <text evidence="1">Component of the TIM23 complex.</text>
</comment>
<keyword evidence="1" id="KW-0811">Translocation</keyword>
<dbReference type="Gene3D" id="3.40.50.1000">
    <property type="entry name" value="HAD superfamily/HAD-like"/>
    <property type="match status" value="1"/>
</dbReference>
<keyword evidence="1" id="KW-0496">Mitochondrion</keyword>
<sequence length="169" mass="19524">YSRYLLTDDFFVQDQSHCTETRFWTLENRNKPLVFKELKKLWDYDKHSLPWVKGVYNESNTLLLDDSPYKALRNPPNTGIFPRTYCFQDANDNSLVGGSVWLAARSLALEIVGPGGDLRNYLEGLAMAQDVQKYVEQRPFGQNAITTTHPSWEFYLQVIGDGCEYPYIP</sequence>
<dbReference type="OrthoDB" id="1711508at2759"/>
<evidence type="ECO:0000313" key="2">
    <source>
        <dbReference type="EMBL" id="KAF6165036.1"/>
    </source>
</evidence>
<comment type="function">
    <text evidence="1">Essential component of the TIM23 complex, a complex that mediates the translocation of transit peptide-containing proteins across the mitochondrial inner membrane.</text>
</comment>
<evidence type="ECO:0000313" key="3">
    <source>
        <dbReference type="Proteomes" id="UP000541444"/>
    </source>
</evidence>
<gene>
    <name evidence="2" type="ORF">GIB67_000620</name>
</gene>
<keyword evidence="1" id="KW-0809">Transit peptide</keyword>
<comment type="similarity">
    <text evidence="1">Belongs to the TIM50 family.</text>
</comment>
<keyword evidence="1" id="KW-0813">Transport</keyword>
<comment type="caution">
    <text evidence="2">The sequence shown here is derived from an EMBL/GenBank/DDBJ whole genome shotgun (WGS) entry which is preliminary data.</text>
</comment>
<feature type="non-terminal residue" evidence="2">
    <location>
        <position position="169"/>
    </location>
</feature>
<keyword evidence="1" id="KW-0653">Protein transport</keyword>
<dbReference type="EMBL" id="JACGCM010000859">
    <property type="protein sequence ID" value="KAF6165036.1"/>
    <property type="molecule type" value="Genomic_DNA"/>
</dbReference>
<dbReference type="AlphaFoldDB" id="A0A7J7NCY4"/>
<dbReference type="InterPro" id="IPR050365">
    <property type="entry name" value="TIM50"/>
</dbReference>
<accession>A0A7J7NCY4</accession>
<name>A0A7J7NCY4_9MAGN</name>
<proteinExistence type="inferred from homology"/>
<reference evidence="2 3" key="1">
    <citation type="journal article" date="2020" name="IScience">
        <title>Genome Sequencing of the Endangered Kingdonia uniflora (Circaeasteraceae, Ranunculales) Reveals Potential Mechanisms of Evolutionary Specialization.</title>
        <authorList>
            <person name="Sun Y."/>
            <person name="Deng T."/>
            <person name="Zhang A."/>
            <person name="Moore M.J."/>
            <person name="Landis J.B."/>
            <person name="Lin N."/>
            <person name="Zhang H."/>
            <person name="Zhang X."/>
            <person name="Huang J."/>
            <person name="Zhang X."/>
            <person name="Sun H."/>
            <person name="Wang H."/>
        </authorList>
    </citation>
    <scope>NUCLEOTIDE SEQUENCE [LARGE SCALE GENOMIC DNA]</scope>
    <source>
        <strain evidence="2">TB1705</strain>
        <tissue evidence="2">Leaf</tissue>
    </source>
</reference>
<keyword evidence="3" id="KW-1185">Reference proteome</keyword>